<protein>
    <submittedName>
        <fullName evidence="1">Uncharacterized protein</fullName>
    </submittedName>
</protein>
<gene>
    <name evidence="1" type="ORF">Pyn_30521</name>
</gene>
<proteinExistence type="predicted"/>
<dbReference type="AlphaFoldDB" id="A0A314ZK41"/>
<accession>A0A314ZK41</accession>
<reference evidence="1 2" key="1">
    <citation type="submission" date="2018-02" db="EMBL/GenBank/DDBJ databases">
        <title>Draft genome of wild Prunus yedoensis var. nudiflora.</title>
        <authorList>
            <person name="Baek S."/>
            <person name="Kim J.-H."/>
            <person name="Choi K."/>
            <person name="Kim G.-B."/>
            <person name="Cho A."/>
            <person name="Jang H."/>
            <person name="Shin C.-H."/>
            <person name="Yu H.-J."/>
            <person name="Mun J.-H."/>
        </authorList>
    </citation>
    <scope>NUCLEOTIDE SEQUENCE [LARGE SCALE GENOMIC DNA]</scope>
    <source>
        <strain evidence="2">cv. Jeju island</strain>
        <tissue evidence="1">Leaf</tissue>
    </source>
</reference>
<evidence type="ECO:0000313" key="2">
    <source>
        <dbReference type="Proteomes" id="UP000250321"/>
    </source>
</evidence>
<comment type="caution">
    <text evidence="1">The sequence shown here is derived from an EMBL/GenBank/DDBJ whole genome shotgun (WGS) entry which is preliminary data.</text>
</comment>
<dbReference type="Proteomes" id="UP000250321">
    <property type="component" value="Unassembled WGS sequence"/>
</dbReference>
<name>A0A314ZK41_PRUYE</name>
<keyword evidence="2" id="KW-1185">Reference proteome</keyword>
<sequence length="63" mass="7359">MNQRIPTVKNHELRFNNNKRRVVEDVVANEIWAKATVANDEIWVVDIVILHQNGRNLVDPIWG</sequence>
<dbReference type="EMBL" id="PJQY01000088">
    <property type="protein sequence ID" value="PQQ19010.1"/>
    <property type="molecule type" value="Genomic_DNA"/>
</dbReference>
<organism evidence="1 2">
    <name type="scientific">Prunus yedoensis var. nudiflora</name>
    <dbReference type="NCBI Taxonomy" id="2094558"/>
    <lineage>
        <taxon>Eukaryota</taxon>
        <taxon>Viridiplantae</taxon>
        <taxon>Streptophyta</taxon>
        <taxon>Embryophyta</taxon>
        <taxon>Tracheophyta</taxon>
        <taxon>Spermatophyta</taxon>
        <taxon>Magnoliopsida</taxon>
        <taxon>eudicotyledons</taxon>
        <taxon>Gunneridae</taxon>
        <taxon>Pentapetalae</taxon>
        <taxon>rosids</taxon>
        <taxon>fabids</taxon>
        <taxon>Rosales</taxon>
        <taxon>Rosaceae</taxon>
        <taxon>Amygdaloideae</taxon>
        <taxon>Amygdaleae</taxon>
        <taxon>Prunus</taxon>
    </lineage>
</organism>
<evidence type="ECO:0000313" key="1">
    <source>
        <dbReference type="EMBL" id="PQQ19010.1"/>
    </source>
</evidence>